<evidence type="ECO:0000313" key="2">
    <source>
        <dbReference type="EMBL" id="MBD8012386.1"/>
    </source>
</evidence>
<sequence>MSTDPFVLLGASAAELVQAHPIEPGRVRPHRVLDGDGFKIRMLAMDAGATMREHRAPSQILVQVVAGGIRFRVDGTEHVLSPGGTITVSAGVLHELEADQPSHVLLVLLG</sequence>
<dbReference type="Pfam" id="PF07883">
    <property type="entry name" value="Cupin_2"/>
    <property type="match status" value="1"/>
</dbReference>
<dbReference type="RefSeq" id="WP_071643789.1">
    <property type="nucleotide sequence ID" value="NZ_JACSPX010000001.1"/>
</dbReference>
<dbReference type="PANTHER" id="PTHR37694:SF1">
    <property type="entry name" value="SLR8022 PROTEIN"/>
    <property type="match status" value="1"/>
</dbReference>
<protein>
    <submittedName>
        <fullName evidence="2">Cupin domain-containing protein</fullName>
    </submittedName>
</protein>
<feature type="domain" description="Cupin type-2" evidence="1">
    <location>
        <begin position="44"/>
        <end position="106"/>
    </location>
</feature>
<dbReference type="InterPro" id="IPR013096">
    <property type="entry name" value="Cupin_2"/>
</dbReference>
<proteinExistence type="predicted"/>
<organism evidence="2 3">
    <name type="scientific">Microbacterium commune</name>
    <dbReference type="NCBI Taxonomy" id="2762219"/>
    <lineage>
        <taxon>Bacteria</taxon>
        <taxon>Bacillati</taxon>
        <taxon>Actinomycetota</taxon>
        <taxon>Actinomycetes</taxon>
        <taxon>Micrococcales</taxon>
        <taxon>Microbacteriaceae</taxon>
        <taxon>Microbacterium</taxon>
    </lineage>
</organism>
<dbReference type="SUPFAM" id="SSF51182">
    <property type="entry name" value="RmlC-like cupins"/>
    <property type="match status" value="1"/>
</dbReference>
<gene>
    <name evidence="2" type="ORF">H9633_08730</name>
</gene>
<dbReference type="Proteomes" id="UP000611521">
    <property type="component" value="Unassembled WGS sequence"/>
</dbReference>
<dbReference type="EMBL" id="JACSPX010000001">
    <property type="protein sequence ID" value="MBD8012386.1"/>
    <property type="molecule type" value="Genomic_DNA"/>
</dbReference>
<comment type="caution">
    <text evidence="2">The sequence shown here is derived from an EMBL/GenBank/DDBJ whole genome shotgun (WGS) entry which is preliminary data.</text>
</comment>
<accession>A0ABR8W6E5</accession>
<evidence type="ECO:0000313" key="3">
    <source>
        <dbReference type="Proteomes" id="UP000611521"/>
    </source>
</evidence>
<keyword evidence="3" id="KW-1185">Reference proteome</keyword>
<dbReference type="PANTHER" id="PTHR37694">
    <property type="entry name" value="SLR8022 PROTEIN"/>
    <property type="match status" value="1"/>
</dbReference>
<evidence type="ECO:0000259" key="1">
    <source>
        <dbReference type="Pfam" id="PF07883"/>
    </source>
</evidence>
<reference evidence="2 3" key="1">
    <citation type="submission" date="2020-08" db="EMBL/GenBank/DDBJ databases">
        <title>A Genomic Blueprint of the Chicken Gut Microbiome.</title>
        <authorList>
            <person name="Gilroy R."/>
            <person name="Ravi A."/>
            <person name="Getino M."/>
            <person name="Pursley I."/>
            <person name="Horton D.L."/>
            <person name="Alikhan N.-F."/>
            <person name="Baker D."/>
            <person name="Gharbi K."/>
            <person name="Hall N."/>
            <person name="Watson M."/>
            <person name="Adriaenssens E.M."/>
            <person name="Foster-Nyarko E."/>
            <person name="Jarju S."/>
            <person name="Secka A."/>
            <person name="Antonio M."/>
            <person name="Oren A."/>
            <person name="Chaudhuri R."/>
            <person name="La Ragione R.M."/>
            <person name="Hildebrand F."/>
            <person name="Pallen M.J."/>
        </authorList>
    </citation>
    <scope>NUCLEOTIDE SEQUENCE [LARGE SCALE GENOMIC DNA]</scope>
    <source>
        <strain evidence="2 3">Re1</strain>
    </source>
</reference>
<dbReference type="Gene3D" id="2.60.120.10">
    <property type="entry name" value="Jelly Rolls"/>
    <property type="match status" value="1"/>
</dbReference>
<dbReference type="InterPro" id="IPR014710">
    <property type="entry name" value="RmlC-like_jellyroll"/>
</dbReference>
<dbReference type="InterPro" id="IPR011051">
    <property type="entry name" value="RmlC_Cupin_sf"/>
</dbReference>
<name>A0ABR8W6E5_9MICO</name>